<keyword evidence="3" id="KW-1185">Reference proteome</keyword>
<sequence length="419" mass="46003">MLNKKALIGTLMLAGSLSALAQSSINSPYTRYGLGELSDRGFANNAAMGGIGYALRNSGHINMLNPASFTAVDSLSFMFDVGMSLKSSNFQENGIKNNAKNSSFDYIAMQFRLHPRLGMAIAFTPYSTLGYNFTTTQPVEGAEDVTATNLFYGDGGLQQITGGLGFKVLNNLSIGVNAGYIYGTLQYQSTKGFSASSDQTNVYNNIKVNSYVADFGLQYTQKINKSDKLTLGLVYGLGHTLNSTDTRGIQVTDNSSYSSVNEHVINDSYGIPHTFGAGLAYNHAQSLTFGVDYSLEKWSKVKYENSTDAYNDRSKIAAGVEYLPNPIGRSYLKRIRYRAGGYYKSSYLKLPQCDGPSEYGISAGFGLPLQLFQRNTILNVTGQYVHVTPSVPNMLSENRFVIKIGLTFNEHWFMKWKVN</sequence>
<evidence type="ECO:0000313" key="3">
    <source>
        <dbReference type="Proteomes" id="UP000285864"/>
    </source>
</evidence>
<accession>A0A412GGD5</accession>
<dbReference type="AlphaFoldDB" id="A0A412GGD5"/>
<dbReference type="EMBL" id="QRUU01000050">
    <property type="protein sequence ID" value="RGR93874.1"/>
    <property type="molecule type" value="Genomic_DNA"/>
</dbReference>
<reference evidence="2 3" key="1">
    <citation type="submission" date="2018-08" db="EMBL/GenBank/DDBJ databases">
        <title>A genome reference for cultivated species of the human gut microbiota.</title>
        <authorList>
            <person name="Zou Y."/>
            <person name="Xue W."/>
            <person name="Luo G."/>
        </authorList>
    </citation>
    <scope>NUCLEOTIDE SEQUENCE [LARGE SCALE GENOMIC DNA]</scope>
    <source>
        <strain evidence="2 3">AF24-2</strain>
    </source>
</reference>
<dbReference type="RefSeq" id="WP_118484938.1">
    <property type="nucleotide sequence ID" value="NZ_CAUELD010000070.1"/>
</dbReference>
<evidence type="ECO:0000313" key="2">
    <source>
        <dbReference type="EMBL" id="RGR93874.1"/>
    </source>
</evidence>
<keyword evidence="1" id="KW-0732">Signal</keyword>
<dbReference type="Gene3D" id="2.40.160.60">
    <property type="entry name" value="Outer membrane protein transport protein (OMPP1/FadL/TodX)"/>
    <property type="match status" value="1"/>
</dbReference>
<gene>
    <name evidence="2" type="ORF">DWY20_10950</name>
</gene>
<protein>
    <recommendedName>
        <fullName evidence="4">Aromatic hydrocarbon degradation protein</fullName>
    </recommendedName>
</protein>
<feature type="signal peptide" evidence="1">
    <location>
        <begin position="1"/>
        <end position="21"/>
    </location>
</feature>
<evidence type="ECO:0000256" key="1">
    <source>
        <dbReference type="SAM" id="SignalP"/>
    </source>
</evidence>
<feature type="chain" id="PRO_5019419173" description="Aromatic hydrocarbon degradation protein" evidence="1">
    <location>
        <begin position="22"/>
        <end position="419"/>
    </location>
</feature>
<name>A0A412GGD5_9BACT</name>
<organism evidence="2 3">
    <name type="scientific">Phocaeicola coprocola</name>
    <dbReference type="NCBI Taxonomy" id="310298"/>
    <lineage>
        <taxon>Bacteria</taxon>
        <taxon>Pseudomonadati</taxon>
        <taxon>Bacteroidota</taxon>
        <taxon>Bacteroidia</taxon>
        <taxon>Bacteroidales</taxon>
        <taxon>Bacteroidaceae</taxon>
        <taxon>Phocaeicola</taxon>
    </lineage>
</organism>
<evidence type="ECO:0008006" key="4">
    <source>
        <dbReference type="Google" id="ProtNLM"/>
    </source>
</evidence>
<dbReference type="SUPFAM" id="SSF56935">
    <property type="entry name" value="Porins"/>
    <property type="match status" value="1"/>
</dbReference>
<proteinExistence type="predicted"/>
<comment type="caution">
    <text evidence="2">The sequence shown here is derived from an EMBL/GenBank/DDBJ whole genome shotgun (WGS) entry which is preliminary data.</text>
</comment>
<dbReference type="Proteomes" id="UP000285864">
    <property type="component" value="Unassembled WGS sequence"/>
</dbReference>